<dbReference type="Proteomes" id="UP001470230">
    <property type="component" value="Unassembled WGS sequence"/>
</dbReference>
<organism evidence="4 5">
    <name type="scientific">Tritrichomonas musculus</name>
    <dbReference type="NCBI Taxonomy" id="1915356"/>
    <lineage>
        <taxon>Eukaryota</taxon>
        <taxon>Metamonada</taxon>
        <taxon>Parabasalia</taxon>
        <taxon>Tritrichomonadida</taxon>
        <taxon>Tritrichomonadidae</taxon>
        <taxon>Tritrichomonas</taxon>
    </lineage>
</organism>
<dbReference type="PANTHER" id="PTHR12210">
    <property type="entry name" value="DULLARD PROTEIN PHOSPHATASE"/>
    <property type="match status" value="1"/>
</dbReference>
<dbReference type="Gene3D" id="3.40.50.1000">
    <property type="entry name" value="HAD superfamily/HAD-like"/>
    <property type="match status" value="1"/>
</dbReference>
<evidence type="ECO:0000256" key="2">
    <source>
        <dbReference type="SAM" id="MobiDB-lite"/>
    </source>
</evidence>
<keyword evidence="1" id="KW-0813">Transport</keyword>
<dbReference type="InterPro" id="IPR023214">
    <property type="entry name" value="HAD_sf"/>
</dbReference>
<evidence type="ECO:0000313" key="5">
    <source>
        <dbReference type="Proteomes" id="UP001470230"/>
    </source>
</evidence>
<dbReference type="SUPFAM" id="SSF56784">
    <property type="entry name" value="HAD-like"/>
    <property type="match status" value="1"/>
</dbReference>
<keyword evidence="1" id="KW-0809">Transit peptide</keyword>
<feature type="region of interest" description="Disordered" evidence="2">
    <location>
        <begin position="442"/>
        <end position="473"/>
    </location>
</feature>
<protein>
    <recommendedName>
        <fullName evidence="1">Mitochondrial import inner membrane translocase subunit TIM50</fullName>
    </recommendedName>
</protein>
<evidence type="ECO:0000256" key="1">
    <source>
        <dbReference type="RuleBase" id="RU365079"/>
    </source>
</evidence>
<keyword evidence="1" id="KW-0653">Protein transport</keyword>
<comment type="caution">
    <text evidence="4">The sequence shown here is derived from an EMBL/GenBank/DDBJ whole genome shotgun (WGS) entry which is preliminary data.</text>
</comment>
<comment type="function">
    <text evidence="1">Essential component of the TIM23 complex, a complex that mediates the translocation of transit peptide-containing proteins across the mitochondrial inner membrane.</text>
</comment>
<dbReference type="CDD" id="cd07521">
    <property type="entry name" value="HAD_FCP1-like"/>
    <property type="match status" value="1"/>
</dbReference>
<comment type="subunit">
    <text evidence="1">Component of the TIM23 complex.</text>
</comment>
<dbReference type="InterPro" id="IPR036412">
    <property type="entry name" value="HAD-like_sf"/>
</dbReference>
<dbReference type="InterPro" id="IPR004274">
    <property type="entry name" value="FCP1_dom"/>
</dbReference>
<sequence length="558" mass="65058">MNDSVIDHFNEKADLISTLTDILASKIEQNQWEQIEKDSSNIFQKKSQQFFLSRKFVLALCASCNGNIYNVYKSFDYILHTKNLKELNEIQIYLSQYKEIYCAYGSALNNAKLEHQNLLNKVQNELFLSQEIEKEYEGLSESSSQINNKYKELSKIKVNSSFKSKTMRQRSNSLKLPSKAMTNPTINSKESFGNYEEEDESSNSSGPVTSNASLLTPKPRRFPFPFRKMDKTESRSSLKKLKSPIEKKKKLVLDLDETLIHTIEVDPDDVQTNSKSHNKNPSIYTKIQWNVKFDQKIKDKLPKEQLAKQIKSKGKNKDCFPVDYKIIHLLFDEQEFYVCERPNVREFLRNVCDLFEVYIYTAGEIRYAKPIIDDLCPMIDESHRKYGDQCKIKYNRLYKDLYSFDCPLTDIFIVDDNPENFFFWPKNTILAKPFLFNNDDNNLNDNDANDDDNDDDSESESDSDSRTDSSSSVDLNNFVENYEELENQLNQNNFDIASFIDQNYLMDKLLPILIKCSSAKDVRKVINSWKAKRMSKKFDNDKNNEGIYYIGSPKPLHK</sequence>
<dbReference type="EMBL" id="JAPFFF010000014">
    <property type="protein sequence ID" value="KAK8871068.1"/>
    <property type="molecule type" value="Genomic_DNA"/>
</dbReference>
<dbReference type="InterPro" id="IPR050365">
    <property type="entry name" value="TIM50"/>
</dbReference>
<evidence type="ECO:0000259" key="3">
    <source>
        <dbReference type="PROSITE" id="PS50969"/>
    </source>
</evidence>
<dbReference type="Pfam" id="PF03031">
    <property type="entry name" value="NIF"/>
    <property type="match status" value="1"/>
</dbReference>
<accession>A0ABR2IZH9</accession>
<feature type="compositionally biased region" description="Acidic residues" evidence="2">
    <location>
        <begin position="447"/>
        <end position="462"/>
    </location>
</feature>
<dbReference type="PROSITE" id="PS50969">
    <property type="entry name" value="FCP1"/>
    <property type="match status" value="1"/>
</dbReference>
<comment type="subcellular location">
    <subcellularLocation>
        <location evidence="1">Mitochondrion inner membrane</location>
        <topology evidence="1">Single-pass membrane protein</topology>
    </subcellularLocation>
</comment>
<keyword evidence="1" id="KW-0811">Translocation</keyword>
<comment type="similarity">
    <text evidence="1">Belongs to the TIM50 family.</text>
</comment>
<feature type="region of interest" description="Disordered" evidence="2">
    <location>
        <begin position="161"/>
        <end position="226"/>
    </location>
</feature>
<name>A0ABR2IZH9_9EUKA</name>
<feature type="domain" description="FCP1 homology" evidence="3">
    <location>
        <begin position="244"/>
        <end position="453"/>
    </location>
</feature>
<proteinExistence type="inferred from homology"/>
<keyword evidence="5" id="KW-1185">Reference proteome</keyword>
<gene>
    <name evidence="4" type="ORF">M9Y10_008981</name>
</gene>
<keyword evidence="1" id="KW-0496">Mitochondrion</keyword>
<reference evidence="4 5" key="1">
    <citation type="submission" date="2024-04" db="EMBL/GenBank/DDBJ databases">
        <title>Tritrichomonas musculus Genome.</title>
        <authorList>
            <person name="Alves-Ferreira E."/>
            <person name="Grigg M."/>
            <person name="Lorenzi H."/>
            <person name="Galac M."/>
        </authorList>
    </citation>
    <scope>NUCLEOTIDE SEQUENCE [LARGE SCALE GENOMIC DNA]</scope>
    <source>
        <strain evidence="4 5">EAF2021</strain>
    </source>
</reference>
<feature type="compositionally biased region" description="Polar residues" evidence="2">
    <location>
        <begin position="161"/>
        <end position="191"/>
    </location>
</feature>
<evidence type="ECO:0000313" key="4">
    <source>
        <dbReference type="EMBL" id="KAK8871068.1"/>
    </source>
</evidence>
<dbReference type="SMART" id="SM00577">
    <property type="entry name" value="CPDc"/>
    <property type="match status" value="1"/>
</dbReference>